<gene>
    <name evidence="2" type="ORF">SKAU_G00189560</name>
</gene>
<dbReference type="EMBL" id="JAINUF010000006">
    <property type="protein sequence ID" value="KAJ8356162.1"/>
    <property type="molecule type" value="Genomic_DNA"/>
</dbReference>
<dbReference type="Proteomes" id="UP001152622">
    <property type="component" value="Chromosome 6"/>
</dbReference>
<name>A0A9Q1FDF0_SYNKA</name>
<proteinExistence type="predicted"/>
<keyword evidence="3" id="KW-1185">Reference proteome</keyword>
<organism evidence="2 3">
    <name type="scientific">Synaphobranchus kaupii</name>
    <name type="common">Kaup's arrowtooth eel</name>
    <dbReference type="NCBI Taxonomy" id="118154"/>
    <lineage>
        <taxon>Eukaryota</taxon>
        <taxon>Metazoa</taxon>
        <taxon>Chordata</taxon>
        <taxon>Craniata</taxon>
        <taxon>Vertebrata</taxon>
        <taxon>Euteleostomi</taxon>
        <taxon>Actinopterygii</taxon>
        <taxon>Neopterygii</taxon>
        <taxon>Teleostei</taxon>
        <taxon>Anguilliformes</taxon>
        <taxon>Synaphobranchidae</taxon>
        <taxon>Synaphobranchus</taxon>
    </lineage>
</organism>
<evidence type="ECO:0000256" key="1">
    <source>
        <dbReference type="SAM" id="MobiDB-lite"/>
    </source>
</evidence>
<evidence type="ECO:0000313" key="2">
    <source>
        <dbReference type="EMBL" id="KAJ8356162.1"/>
    </source>
</evidence>
<feature type="region of interest" description="Disordered" evidence="1">
    <location>
        <begin position="84"/>
        <end position="132"/>
    </location>
</feature>
<comment type="caution">
    <text evidence="2">The sequence shown here is derived from an EMBL/GenBank/DDBJ whole genome shotgun (WGS) entry which is preliminary data.</text>
</comment>
<dbReference type="AlphaFoldDB" id="A0A9Q1FDF0"/>
<reference evidence="2" key="1">
    <citation type="journal article" date="2023" name="Science">
        <title>Genome structures resolve the early diversification of teleost fishes.</title>
        <authorList>
            <person name="Parey E."/>
            <person name="Louis A."/>
            <person name="Montfort J."/>
            <person name="Bouchez O."/>
            <person name="Roques C."/>
            <person name="Iampietro C."/>
            <person name="Lluch J."/>
            <person name="Castinel A."/>
            <person name="Donnadieu C."/>
            <person name="Desvignes T."/>
            <person name="Floi Bucao C."/>
            <person name="Jouanno E."/>
            <person name="Wen M."/>
            <person name="Mejri S."/>
            <person name="Dirks R."/>
            <person name="Jansen H."/>
            <person name="Henkel C."/>
            <person name="Chen W.J."/>
            <person name="Zahm M."/>
            <person name="Cabau C."/>
            <person name="Klopp C."/>
            <person name="Thompson A.W."/>
            <person name="Robinson-Rechavi M."/>
            <person name="Braasch I."/>
            <person name="Lecointre G."/>
            <person name="Bobe J."/>
            <person name="Postlethwait J.H."/>
            <person name="Berthelot C."/>
            <person name="Roest Crollius H."/>
            <person name="Guiguen Y."/>
        </authorList>
    </citation>
    <scope>NUCLEOTIDE SEQUENCE</scope>
    <source>
        <strain evidence="2">WJC10195</strain>
    </source>
</reference>
<accession>A0A9Q1FDF0</accession>
<evidence type="ECO:0000313" key="3">
    <source>
        <dbReference type="Proteomes" id="UP001152622"/>
    </source>
</evidence>
<protein>
    <submittedName>
        <fullName evidence="2">Uncharacterized protein</fullName>
    </submittedName>
</protein>
<sequence length="132" mass="14359">MATAACLPHHSLSLLKRAALFARRLAAPERPAEAERVEAPVFSCSRRVKFAQAFPGQKPALLFKPSPSKRSRFWALQRVVAAGRGRSLGRASSRPSVPPRAGRRPPRPAGNARRSSERPLPVLGSPRPTTSH</sequence>
<feature type="compositionally biased region" description="Low complexity" evidence="1">
    <location>
        <begin position="84"/>
        <end position="95"/>
    </location>
</feature>